<dbReference type="Proteomes" id="UP001168821">
    <property type="component" value="Unassembled WGS sequence"/>
</dbReference>
<evidence type="ECO:0000313" key="1">
    <source>
        <dbReference type="EMBL" id="KAJ3654290.1"/>
    </source>
</evidence>
<sequence length="316" mass="36619">MKRVRPNTVTKESAPPLQKKLRLKDCEDLEIVIEDSQPVPLTPSSPPGHTSVGVVHSEGQEIDFWGDVAEGDLEKLMCAAADKLENTLQAEELRKIRNEKYRLLNERVFPLTKSGSKFVSIGVQPLRDYEVVIKLHNPQLTSAAWFVKDEFGELVKKLREYMPLVRNVGCDMFLCDIGKYSVYVCKNRVIKFEPVNEDVYEPLHLSVDTVQTFLSLSEFFSSLLEQFSIQRRVFPKYDAFIDSTVFEIMGDDNNNVRDDRTFEQTALHIINSFQNNQILYEIYLKMPCTFKHHVQSRIAYCKEHNTYNYPSFKMTQ</sequence>
<protein>
    <submittedName>
        <fullName evidence="1">Uncharacterized protein</fullName>
    </submittedName>
</protein>
<gene>
    <name evidence="1" type="ORF">Zmor_013486</name>
</gene>
<organism evidence="1 2">
    <name type="scientific">Zophobas morio</name>
    <dbReference type="NCBI Taxonomy" id="2755281"/>
    <lineage>
        <taxon>Eukaryota</taxon>
        <taxon>Metazoa</taxon>
        <taxon>Ecdysozoa</taxon>
        <taxon>Arthropoda</taxon>
        <taxon>Hexapoda</taxon>
        <taxon>Insecta</taxon>
        <taxon>Pterygota</taxon>
        <taxon>Neoptera</taxon>
        <taxon>Endopterygota</taxon>
        <taxon>Coleoptera</taxon>
        <taxon>Polyphaga</taxon>
        <taxon>Cucujiformia</taxon>
        <taxon>Tenebrionidae</taxon>
        <taxon>Zophobas</taxon>
    </lineage>
</organism>
<dbReference type="AlphaFoldDB" id="A0AA38MEQ1"/>
<evidence type="ECO:0000313" key="2">
    <source>
        <dbReference type="Proteomes" id="UP001168821"/>
    </source>
</evidence>
<name>A0AA38MEQ1_9CUCU</name>
<accession>A0AA38MEQ1</accession>
<keyword evidence="2" id="KW-1185">Reference proteome</keyword>
<reference evidence="1" key="1">
    <citation type="journal article" date="2023" name="G3 (Bethesda)">
        <title>Whole genome assemblies of Zophobas morio and Tenebrio molitor.</title>
        <authorList>
            <person name="Kaur S."/>
            <person name="Stinson S.A."/>
            <person name="diCenzo G.C."/>
        </authorList>
    </citation>
    <scope>NUCLEOTIDE SEQUENCE</scope>
    <source>
        <strain evidence="1">QUZm001</strain>
    </source>
</reference>
<proteinExistence type="predicted"/>
<comment type="caution">
    <text evidence="1">The sequence shown here is derived from an EMBL/GenBank/DDBJ whole genome shotgun (WGS) entry which is preliminary data.</text>
</comment>
<dbReference type="EMBL" id="JALNTZ010000004">
    <property type="protein sequence ID" value="KAJ3654290.1"/>
    <property type="molecule type" value="Genomic_DNA"/>
</dbReference>